<evidence type="ECO:0000313" key="2">
    <source>
        <dbReference type="EMBL" id="KXA16146.1"/>
    </source>
</evidence>
<keyword evidence="1" id="KW-0175">Coiled coil</keyword>
<gene>
    <name evidence="2" type="ORF">HMPREF3206_00497</name>
</gene>
<dbReference type="EMBL" id="LRPX01000021">
    <property type="protein sequence ID" value="KXA16146.1"/>
    <property type="molecule type" value="Genomic_DNA"/>
</dbReference>
<accession>A0A133NIL6</accession>
<evidence type="ECO:0000313" key="3">
    <source>
        <dbReference type="Proteomes" id="UP000070617"/>
    </source>
</evidence>
<reference evidence="3" key="1">
    <citation type="submission" date="2016-01" db="EMBL/GenBank/DDBJ databases">
        <authorList>
            <person name="Mitreva M."/>
            <person name="Pepin K.H."/>
            <person name="Mihindukulasuriya K.A."/>
            <person name="Fulton R."/>
            <person name="Fronick C."/>
            <person name="O'Laughlin M."/>
            <person name="Miner T."/>
            <person name="Herter B."/>
            <person name="Rosa B.A."/>
            <person name="Cordes M."/>
            <person name="Tomlinson C."/>
            <person name="Wollam A."/>
            <person name="Palsikar V.B."/>
            <person name="Mardis E.R."/>
            <person name="Wilson R.K."/>
        </authorList>
    </citation>
    <scope>NUCLEOTIDE SEQUENCE [LARGE SCALE GENOMIC DNA]</scope>
    <source>
        <strain evidence="3">CMW8396</strain>
    </source>
</reference>
<name>A0A133NIL6_9FUSO</name>
<dbReference type="AlphaFoldDB" id="A0A133NIL6"/>
<feature type="coiled-coil region" evidence="1">
    <location>
        <begin position="120"/>
        <end position="147"/>
    </location>
</feature>
<comment type="caution">
    <text evidence="2">The sequence shown here is derived from an EMBL/GenBank/DDBJ whole genome shotgun (WGS) entry which is preliminary data.</text>
</comment>
<keyword evidence="3" id="KW-1185">Reference proteome</keyword>
<proteinExistence type="predicted"/>
<organism evidence="2 3">
    <name type="scientific">Fusobacterium equinum</name>
    <dbReference type="NCBI Taxonomy" id="134605"/>
    <lineage>
        <taxon>Bacteria</taxon>
        <taxon>Fusobacteriati</taxon>
        <taxon>Fusobacteriota</taxon>
        <taxon>Fusobacteriia</taxon>
        <taxon>Fusobacteriales</taxon>
        <taxon>Fusobacteriaceae</taxon>
        <taxon>Fusobacterium</taxon>
    </lineage>
</organism>
<dbReference type="PATRIC" id="fig|134605.3.peg.500"/>
<dbReference type="Proteomes" id="UP000070617">
    <property type="component" value="Unassembled WGS sequence"/>
</dbReference>
<evidence type="ECO:0000256" key="1">
    <source>
        <dbReference type="SAM" id="Coils"/>
    </source>
</evidence>
<sequence>MKKTITEWLGDLKLTEKKINKIYQELKGKDLFRVSFAKDKEIYKTQWDKEQEEIKALYQSLKQFILNRDKMRAAILAFNATNTIKVGETDYVIALALEKMKKSDFVDINRLLEEQIYKMNVQTDNYLQNAEDKRDTLQSELSKKANSSTKKDNEAIEEIMKSFVVDKNDYLELVSELSKRKERNIEFLEQVNVQLNLKNATTFLEIDV</sequence>
<protein>
    <submittedName>
        <fullName evidence="2">Uncharacterized protein</fullName>
    </submittedName>
</protein>
<dbReference type="RefSeq" id="WP_039991651.1">
    <property type="nucleotide sequence ID" value="NZ_KQ956517.1"/>
</dbReference>